<name>B2A0I8_NATTJ</name>
<reference evidence="2 3" key="1">
    <citation type="submission" date="2008-04" db="EMBL/GenBank/DDBJ databases">
        <title>Complete sequence of chromosome of Natranaerobius thermophilus JW/NM-WN-LF.</title>
        <authorList>
            <consortium name="US DOE Joint Genome Institute"/>
            <person name="Copeland A."/>
            <person name="Lucas S."/>
            <person name="Lapidus A."/>
            <person name="Glavina del Rio T."/>
            <person name="Dalin E."/>
            <person name="Tice H."/>
            <person name="Bruce D."/>
            <person name="Goodwin L."/>
            <person name="Pitluck S."/>
            <person name="Chertkov O."/>
            <person name="Brettin T."/>
            <person name="Detter J.C."/>
            <person name="Han C."/>
            <person name="Kuske C.R."/>
            <person name="Schmutz J."/>
            <person name="Larimer F."/>
            <person name="Land M."/>
            <person name="Hauser L."/>
            <person name="Kyrpides N."/>
            <person name="Lykidis A."/>
            <person name="Mesbah N.M."/>
            <person name="Wiegel J."/>
        </authorList>
    </citation>
    <scope>NUCLEOTIDE SEQUENCE [LARGE SCALE GENOMIC DNA]</scope>
    <source>
        <strain evidence="3">ATCC BAA-1301 / DSM 18059 / JW/NM-WN-LF</strain>
    </source>
</reference>
<dbReference type="AlphaFoldDB" id="B2A0I8"/>
<gene>
    <name evidence="2" type="ordered locus">Nther_0965</name>
</gene>
<dbReference type="InParanoid" id="B2A0I8"/>
<keyword evidence="3" id="KW-1185">Reference proteome</keyword>
<reference evidence="2 3" key="2">
    <citation type="journal article" date="2011" name="J. Bacteriol.">
        <title>Complete genome sequence of the anaerobic, halophilic alkalithermophile Natranaerobius thermophilus JW/NM-WN-LF.</title>
        <authorList>
            <person name="Zhao B."/>
            <person name="Mesbah N.M."/>
            <person name="Dalin E."/>
            <person name="Goodwin L."/>
            <person name="Nolan M."/>
            <person name="Pitluck S."/>
            <person name="Chertkov O."/>
            <person name="Brettin T.S."/>
            <person name="Han J."/>
            <person name="Larimer F.W."/>
            <person name="Land M.L."/>
            <person name="Hauser L."/>
            <person name="Kyrpides N."/>
            <person name="Wiegel J."/>
        </authorList>
    </citation>
    <scope>NUCLEOTIDE SEQUENCE [LARGE SCALE GENOMIC DNA]</scope>
    <source>
        <strain evidence="3">ATCC BAA-1301 / DSM 18059 / JW/NM-WN-LF</strain>
    </source>
</reference>
<evidence type="ECO:0000313" key="2">
    <source>
        <dbReference type="EMBL" id="ACB84549.1"/>
    </source>
</evidence>
<organism evidence="2 3">
    <name type="scientific">Natranaerobius thermophilus (strain ATCC BAA-1301 / DSM 18059 / JW/NM-WN-LF)</name>
    <dbReference type="NCBI Taxonomy" id="457570"/>
    <lineage>
        <taxon>Bacteria</taxon>
        <taxon>Bacillati</taxon>
        <taxon>Bacillota</taxon>
        <taxon>Clostridia</taxon>
        <taxon>Natranaerobiales</taxon>
        <taxon>Natranaerobiaceae</taxon>
        <taxon>Natranaerobius</taxon>
    </lineage>
</organism>
<dbReference type="HOGENOM" id="CLU_2955764_0_0_9"/>
<sequence length="59" mass="6650">MSEKEQKKRGLLSKLFGKGQDKKGSCCGVRIESEEDDGNEDNKEQTRDGQDKENSDSEK</sequence>
<proteinExistence type="predicted"/>
<dbReference type="Proteomes" id="UP000001683">
    <property type="component" value="Chromosome"/>
</dbReference>
<dbReference type="EMBL" id="CP001034">
    <property type="protein sequence ID" value="ACB84549.1"/>
    <property type="molecule type" value="Genomic_DNA"/>
</dbReference>
<feature type="region of interest" description="Disordered" evidence="1">
    <location>
        <begin position="1"/>
        <end position="59"/>
    </location>
</feature>
<dbReference type="STRING" id="457570.Nther_0965"/>
<accession>B2A0I8</accession>
<feature type="compositionally biased region" description="Basic and acidic residues" evidence="1">
    <location>
        <begin position="40"/>
        <end position="59"/>
    </location>
</feature>
<dbReference type="RefSeq" id="WP_012447427.1">
    <property type="nucleotide sequence ID" value="NC_010718.1"/>
</dbReference>
<evidence type="ECO:0000256" key="1">
    <source>
        <dbReference type="SAM" id="MobiDB-lite"/>
    </source>
</evidence>
<dbReference type="KEGG" id="nth:Nther_0965"/>
<evidence type="ECO:0000313" key="3">
    <source>
        <dbReference type="Proteomes" id="UP000001683"/>
    </source>
</evidence>
<protein>
    <submittedName>
        <fullName evidence="2">Uncharacterized protein</fullName>
    </submittedName>
</protein>